<feature type="transmembrane region" description="Helical" evidence="8">
    <location>
        <begin position="213"/>
        <end position="232"/>
    </location>
</feature>
<accession>A0A9P6W0I8</accession>
<proteinExistence type="inferred from homology"/>
<evidence type="ECO:0000256" key="5">
    <source>
        <dbReference type="ARBA" id="ARBA00022989"/>
    </source>
</evidence>
<evidence type="ECO:0000313" key="11">
    <source>
        <dbReference type="Proteomes" id="UP000750334"/>
    </source>
</evidence>
<dbReference type="GO" id="GO:0000062">
    <property type="term" value="F:fatty-acyl-CoA binding"/>
    <property type="evidence" value="ECO:0007669"/>
    <property type="project" value="InterPro"/>
</dbReference>
<gene>
    <name evidence="10" type="ORF">C6P45_001423</name>
</gene>
<feature type="transmembrane region" description="Helical" evidence="8">
    <location>
        <begin position="238"/>
        <end position="259"/>
    </location>
</feature>
<evidence type="ECO:0000256" key="1">
    <source>
        <dbReference type="ARBA" id="ARBA00004141"/>
    </source>
</evidence>
<dbReference type="SUPFAM" id="SSF47027">
    <property type="entry name" value="Acyl-CoA binding protein"/>
    <property type="match status" value="1"/>
</dbReference>
<evidence type="ECO:0000256" key="3">
    <source>
        <dbReference type="ARBA" id="ARBA00022692"/>
    </source>
</evidence>
<dbReference type="Pfam" id="PF00887">
    <property type="entry name" value="ACBP"/>
    <property type="match status" value="1"/>
</dbReference>
<keyword evidence="7 8" id="KW-0472">Membrane</keyword>
<keyword evidence="4" id="KW-0378">Hydrolase</keyword>
<dbReference type="SMART" id="SM00014">
    <property type="entry name" value="acidPPc"/>
    <property type="match status" value="1"/>
</dbReference>
<evidence type="ECO:0000259" key="9">
    <source>
        <dbReference type="PROSITE" id="PS51228"/>
    </source>
</evidence>
<dbReference type="Gene3D" id="1.20.144.10">
    <property type="entry name" value="Phosphatidic acid phosphatase type 2/haloperoxidase"/>
    <property type="match status" value="1"/>
</dbReference>
<organism evidence="10 11">
    <name type="scientific">Maudiozyma exigua</name>
    <name type="common">Yeast</name>
    <name type="synonym">Kazachstania exigua</name>
    <dbReference type="NCBI Taxonomy" id="34358"/>
    <lineage>
        <taxon>Eukaryota</taxon>
        <taxon>Fungi</taxon>
        <taxon>Dikarya</taxon>
        <taxon>Ascomycota</taxon>
        <taxon>Saccharomycotina</taxon>
        <taxon>Saccharomycetes</taxon>
        <taxon>Saccharomycetales</taxon>
        <taxon>Saccharomycetaceae</taxon>
        <taxon>Maudiozyma</taxon>
    </lineage>
</organism>
<keyword evidence="6" id="KW-0446">Lipid-binding</keyword>
<feature type="domain" description="ACB" evidence="9">
    <location>
        <begin position="2"/>
        <end position="92"/>
    </location>
</feature>
<name>A0A9P6W0I8_MAUEX</name>
<evidence type="ECO:0000256" key="6">
    <source>
        <dbReference type="ARBA" id="ARBA00023121"/>
    </source>
</evidence>
<dbReference type="Gene3D" id="1.20.80.10">
    <property type="match status" value="1"/>
</dbReference>
<keyword evidence="11" id="KW-1185">Reference proteome</keyword>
<dbReference type="InterPro" id="IPR035984">
    <property type="entry name" value="Acyl-CoA-binding_sf"/>
</dbReference>
<dbReference type="InterPro" id="IPR039667">
    <property type="entry name" value="Dolichyldiphosphatase_PAP2"/>
</dbReference>
<dbReference type="GO" id="GO:0016787">
    <property type="term" value="F:hydrolase activity"/>
    <property type="evidence" value="ECO:0007669"/>
    <property type="project" value="UniProtKB-KW"/>
</dbReference>
<dbReference type="InterPro" id="IPR000326">
    <property type="entry name" value="PAP2/HPO"/>
</dbReference>
<evidence type="ECO:0000256" key="8">
    <source>
        <dbReference type="SAM" id="Phobius"/>
    </source>
</evidence>
<evidence type="ECO:0000256" key="2">
    <source>
        <dbReference type="ARBA" id="ARBA00005567"/>
    </source>
</evidence>
<dbReference type="PRINTS" id="PR00689">
    <property type="entry name" value="ACOABINDINGP"/>
</dbReference>
<dbReference type="PANTHER" id="PTHR23310:SF62">
    <property type="entry name" value="ACYL-COA BINDING PROTEIN 1, ISOFORM A"/>
    <property type="match status" value="1"/>
</dbReference>
<evidence type="ECO:0000313" key="10">
    <source>
        <dbReference type="EMBL" id="KAG0661203.1"/>
    </source>
</evidence>
<dbReference type="GO" id="GO:0006631">
    <property type="term" value="P:fatty acid metabolic process"/>
    <property type="evidence" value="ECO:0007669"/>
    <property type="project" value="TreeGrafter"/>
</dbReference>
<dbReference type="Proteomes" id="UP000750334">
    <property type="component" value="Unassembled WGS sequence"/>
</dbReference>
<dbReference type="SUPFAM" id="SSF48317">
    <property type="entry name" value="Acid phosphatase/Vanadium-dependent haloperoxidase"/>
    <property type="match status" value="1"/>
</dbReference>
<dbReference type="Pfam" id="PF01569">
    <property type="entry name" value="PAP2"/>
    <property type="match status" value="1"/>
</dbReference>
<evidence type="ECO:0000256" key="7">
    <source>
        <dbReference type="ARBA" id="ARBA00023136"/>
    </source>
</evidence>
<dbReference type="InterPro" id="IPR014352">
    <property type="entry name" value="FERM/acyl-CoA-bd_prot_sf"/>
</dbReference>
<dbReference type="FunFam" id="1.20.80.10:FF:000010">
    <property type="entry name" value="Acyl-CoA-binding domain-containing protein 5"/>
    <property type="match status" value="1"/>
</dbReference>
<dbReference type="AlphaFoldDB" id="A0A9P6W0I8"/>
<protein>
    <recommendedName>
        <fullName evidence="9">ACB domain-containing protein</fullName>
    </recommendedName>
</protein>
<dbReference type="CDD" id="cd03382">
    <property type="entry name" value="PAP2_dolichyldiphosphatase"/>
    <property type="match status" value="1"/>
</dbReference>
<feature type="transmembrane region" description="Helical" evidence="8">
    <location>
        <begin position="113"/>
        <end position="137"/>
    </location>
</feature>
<dbReference type="PANTHER" id="PTHR23310">
    <property type="entry name" value="ACYL-COA-BINDING PROTEIN, ACBP"/>
    <property type="match status" value="1"/>
</dbReference>
<dbReference type="GO" id="GO:0016020">
    <property type="term" value="C:membrane"/>
    <property type="evidence" value="ECO:0007669"/>
    <property type="project" value="UniProtKB-SubCell"/>
</dbReference>
<dbReference type="OrthoDB" id="302705at2759"/>
<comment type="caution">
    <text evidence="10">The sequence shown here is derived from an EMBL/GenBank/DDBJ whole genome shotgun (WGS) entry which is preliminary data.</text>
</comment>
<dbReference type="EMBL" id="PUHR01000164">
    <property type="protein sequence ID" value="KAG0661203.1"/>
    <property type="molecule type" value="Genomic_DNA"/>
</dbReference>
<dbReference type="CDD" id="cd00435">
    <property type="entry name" value="ACBP"/>
    <property type="match status" value="1"/>
</dbReference>
<sequence length="305" mass="35305">MVSQLFEEKAKAVNDLPTKPNTEELLNLYSLYKQATVGDVNTDRPGIFNLKDRSKWDAWNKLKGMSQEDAEQKYIALRRPQEVDRMNFSSVHASYNVIPFDDTLILYNPSDPISIICVYLSLSPILLLTFYLSWLIITRELESIIVAGGQLINEFINKILKRLIKQPRPHVSLMGPGYGMPSAHSQFVGFFLSYWSLKLWLQWGHIERRVRYNLYLLCFTLAVCLSRVYLLYHTFDQIIIGYLIGIIDGIIYFGAVGIVRQLGIIDWLLTWPLCRGLMITDTFNNDGITLYSKWQTHCHIKKNTK</sequence>
<reference evidence="10 11" key="1">
    <citation type="submission" date="2020-11" db="EMBL/GenBank/DDBJ databases">
        <title>Kefir isolates.</title>
        <authorList>
            <person name="Marcisauskas S."/>
            <person name="Kim Y."/>
            <person name="Blasche S."/>
        </authorList>
    </citation>
    <scope>NUCLEOTIDE SEQUENCE [LARGE SCALE GENOMIC DNA]</scope>
    <source>
        <strain evidence="10 11">OG2</strain>
    </source>
</reference>
<dbReference type="PROSITE" id="PS51228">
    <property type="entry name" value="ACB_2"/>
    <property type="match status" value="1"/>
</dbReference>
<keyword evidence="5 8" id="KW-1133">Transmembrane helix</keyword>
<evidence type="ECO:0000256" key="4">
    <source>
        <dbReference type="ARBA" id="ARBA00022801"/>
    </source>
</evidence>
<dbReference type="InterPro" id="IPR000582">
    <property type="entry name" value="Acyl-CoA-binding_protein"/>
</dbReference>
<keyword evidence="3 8" id="KW-0812">Transmembrane</keyword>
<comment type="similarity">
    <text evidence="2">Belongs to the ACBP family.</text>
</comment>
<dbReference type="InterPro" id="IPR036938">
    <property type="entry name" value="PAP2/HPO_sf"/>
</dbReference>
<comment type="subcellular location">
    <subcellularLocation>
        <location evidence="1">Membrane</location>
        <topology evidence="1">Multi-pass membrane protein</topology>
    </subcellularLocation>
</comment>